<reference evidence="4 5" key="1">
    <citation type="submission" date="2023-07" db="EMBL/GenBank/DDBJ databases">
        <title>Sequencing the genomes of 1000 actinobacteria strains.</title>
        <authorList>
            <person name="Klenk H.-P."/>
        </authorList>
    </citation>
    <scope>NUCLEOTIDE SEQUENCE [LARGE SCALE GENOMIC DNA]</scope>
    <source>
        <strain evidence="4 5">DSM 44388</strain>
    </source>
</reference>
<dbReference type="Pfam" id="PF13472">
    <property type="entry name" value="Lipase_GDSL_2"/>
    <property type="match status" value="2"/>
</dbReference>
<evidence type="ECO:0000313" key="4">
    <source>
        <dbReference type="EMBL" id="MDP9828980.1"/>
    </source>
</evidence>
<dbReference type="InterPro" id="IPR037461">
    <property type="entry name" value="CtCE2-like_dom"/>
</dbReference>
<feature type="domain" description="SGNH hydrolase-type esterase" evidence="2">
    <location>
        <begin position="167"/>
        <end position="335"/>
    </location>
</feature>
<dbReference type="EMBL" id="JAUSQZ010000001">
    <property type="protein sequence ID" value="MDP9828980.1"/>
    <property type="molecule type" value="Genomic_DNA"/>
</dbReference>
<accession>A0ABT9PAA9</accession>
<evidence type="ECO:0000259" key="3">
    <source>
        <dbReference type="Pfam" id="PF17996"/>
    </source>
</evidence>
<name>A0ABT9PAA9_9ACTN</name>
<comment type="caution">
    <text evidence="4">The sequence shown here is derived from an EMBL/GenBank/DDBJ whole genome shotgun (WGS) entry which is preliminary data.</text>
</comment>
<organism evidence="4 5">
    <name type="scientific">Kineosporia succinea</name>
    <dbReference type="NCBI Taxonomy" id="84632"/>
    <lineage>
        <taxon>Bacteria</taxon>
        <taxon>Bacillati</taxon>
        <taxon>Actinomycetota</taxon>
        <taxon>Actinomycetes</taxon>
        <taxon>Kineosporiales</taxon>
        <taxon>Kineosporiaceae</taxon>
        <taxon>Kineosporia</taxon>
    </lineage>
</organism>
<gene>
    <name evidence="4" type="ORF">J2S57_004729</name>
</gene>
<dbReference type="SUPFAM" id="SSF52266">
    <property type="entry name" value="SGNH hydrolase"/>
    <property type="match status" value="2"/>
</dbReference>
<feature type="signal peptide" evidence="1">
    <location>
        <begin position="1"/>
        <end position="32"/>
    </location>
</feature>
<feature type="domain" description="Carbohydrate esterase 2 N-terminal" evidence="3">
    <location>
        <begin position="364"/>
        <end position="469"/>
    </location>
</feature>
<dbReference type="RefSeq" id="WP_307246730.1">
    <property type="nucleotide sequence ID" value="NZ_JAUSQZ010000001.1"/>
</dbReference>
<dbReference type="InterPro" id="IPR040794">
    <property type="entry name" value="CE2_N"/>
</dbReference>
<dbReference type="Gene3D" id="2.60.120.260">
    <property type="entry name" value="Galactose-binding domain-like"/>
    <property type="match status" value="2"/>
</dbReference>
<dbReference type="InterPro" id="IPR052762">
    <property type="entry name" value="PCW_deacetylase/CE"/>
</dbReference>
<sequence>MPPSLTRTLRLLLVGSVLALVTGLLTSAPALAAETTRPTAGSLKDPNLRLVGRWDRTDPRTYVGNWESPYVEATFTGTTVKATVRDTVTVYASVDHGPIQTFDQVSGTINLTPEPLAKGTHHVWLSYRTGEIPTCATWPAPCATFQGFTLDRGARTLPTRDRKLIEFVGDSITVGYGTGKTTVDSYSWLLGEKLGVDHTNIARSGACLVQLTNCFGLNENWDRTTIGGSTDWDFRRYQADAVVINLGTNDAGRGVSGTTFGEQYTRLLEEARARYPRAHLYAFENLRQRYPAETRAAVQARTDAGDRRVHFIDTADWLTAEDYVDGGHPNEAGHAKIADRLAPIIAPDLDVPLPGSTADRNIEFTGRWDTSDPAAFVPSWAGAYFTTRFTGTGVTLNQRDTIDFWVSIDGGEDVYYSKVSGDVDITPAPLAEGEHTLRVSYRNVAGSYKGDAVFQGLTLDPGARTLATPGRQPIIEFVGDSITMGSTSSRTTLTSYGWLTGEALGARHTQIAWGGGCLVAAADGCTGVSQQFFEAGDGRWDFGTYQADAVVVNLGTNDLSHNVTPEEFQTVYVQFLKDVRAVYPRSEILVLGTFSERYVPQTRAAVKAVRDRHTRYVDTTGWLPPEGLTDKVHPNDLGHQLITEKLVPIVRRSL</sequence>
<feature type="chain" id="PRO_5045684392" evidence="1">
    <location>
        <begin position="33"/>
        <end position="654"/>
    </location>
</feature>
<dbReference type="CDD" id="cd01831">
    <property type="entry name" value="Endoglucanase_E_like"/>
    <property type="match status" value="2"/>
</dbReference>
<evidence type="ECO:0000259" key="2">
    <source>
        <dbReference type="Pfam" id="PF13472"/>
    </source>
</evidence>
<dbReference type="Pfam" id="PF17996">
    <property type="entry name" value="CE2_N"/>
    <property type="match status" value="2"/>
</dbReference>
<dbReference type="InterPro" id="IPR013830">
    <property type="entry name" value="SGNH_hydro"/>
</dbReference>
<dbReference type="InterPro" id="IPR010916">
    <property type="entry name" value="TonB_box_CS"/>
</dbReference>
<dbReference type="PROSITE" id="PS00430">
    <property type="entry name" value="TONB_DEPENDENT_REC_1"/>
    <property type="match status" value="1"/>
</dbReference>
<evidence type="ECO:0000313" key="5">
    <source>
        <dbReference type="Proteomes" id="UP001235712"/>
    </source>
</evidence>
<dbReference type="Proteomes" id="UP001235712">
    <property type="component" value="Unassembled WGS sequence"/>
</dbReference>
<dbReference type="PANTHER" id="PTHR37834:SF2">
    <property type="entry name" value="ESTERASE, SGNH HYDROLASE-TYPE"/>
    <property type="match status" value="1"/>
</dbReference>
<dbReference type="Gene3D" id="3.40.50.1110">
    <property type="entry name" value="SGNH hydrolase"/>
    <property type="match status" value="2"/>
</dbReference>
<dbReference type="PANTHER" id="PTHR37834">
    <property type="entry name" value="GDSL-LIKE LIPASE/ACYLHYDROLASE DOMAIN PROTEIN (AFU_ORTHOLOGUE AFUA_2G00620)"/>
    <property type="match status" value="1"/>
</dbReference>
<keyword evidence="5" id="KW-1185">Reference proteome</keyword>
<feature type="domain" description="Carbohydrate esterase 2 N-terminal" evidence="3">
    <location>
        <begin position="51"/>
        <end position="158"/>
    </location>
</feature>
<feature type="domain" description="SGNH hydrolase-type esterase" evidence="2">
    <location>
        <begin position="477"/>
        <end position="641"/>
    </location>
</feature>
<evidence type="ECO:0000256" key="1">
    <source>
        <dbReference type="SAM" id="SignalP"/>
    </source>
</evidence>
<protein>
    <submittedName>
        <fullName evidence="4">Lysophospholipase L1-like esterase</fullName>
    </submittedName>
</protein>
<proteinExistence type="predicted"/>
<keyword evidence="1" id="KW-0732">Signal</keyword>
<dbReference type="InterPro" id="IPR036514">
    <property type="entry name" value="SGNH_hydro_sf"/>
</dbReference>